<evidence type="ECO:0000313" key="2">
    <source>
        <dbReference type="Proteomes" id="UP001443914"/>
    </source>
</evidence>
<keyword evidence="2" id="KW-1185">Reference proteome</keyword>
<sequence>MSSTYISSSKSFPPYEPTNKIPQFRSRFLKPNLLGCAEDDGVISVKDSKSLRQLYVRTAYTLTTPPAKHRKLYSRVKNKVNVVCKKGNNGRNKGFLVSNNKQRTTVKICSCGYVLSMVRRMLACTTKVDVASQ</sequence>
<dbReference type="PANTHER" id="PTHR35304:SF1">
    <property type="entry name" value="OS05G0120300 PROTEIN"/>
    <property type="match status" value="1"/>
</dbReference>
<dbReference type="Proteomes" id="UP001443914">
    <property type="component" value="Unassembled WGS sequence"/>
</dbReference>
<organism evidence="1 2">
    <name type="scientific">Saponaria officinalis</name>
    <name type="common">Common soapwort</name>
    <name type="synonym">Lychnis saponaria</name>
    <dbReference type="NCBI Taxonomy" id="3572"/>
    <lineage>
        <taxon>Eukaryota</taxon>
        <taxon>Viridiplantae</taxon>
        <taxon>Streptophyta</taxon>
        <taxon>Embryophyta</taxon>
        <taxon>Tracheophyta</taxon>
        <taxon>Spermatophyta</taxon>
        <taxon>Magnoliopsida</taxon>
        <taxon>eudicotyledons</taxon>
        <taxon>Gunneridae</taxon>
        <taxon>Pentapetalae</taxon>
        <taxon>Caryophyllales</taxon>
        <taxon>Caryophyllaceae</taxon>
        <taxon>Caryophylleae</taxon>
        <taxon>Saponaria</taxon>
    </lineage>
</organism>
<reference evidence="1" key="1">
    <citation type="submission" date="2024-03" db="EMBL/GenBank/DDBJ databases">
        <title>WGS assembly of Saponaria officinalis var. Norfolk2.</title>
        <authorList>
            <person name="Jenkins J."/>
            <person name="Shu S."/>
            <person name="Grimwood J."/>
            <person name="Barry K."/>
            <person name="Goodstein D."/>
            <person name="Schmutz J."/>
            <person name="Leebens-Mack J."/>
            <person name="Osbourn A."/>
        </authorList>
    </citation>
    <scope>NUCLEOTIDE SEQUENCE [LARGE SCALE GENOMIC DNA]</scope>
    <source>
        <strain evidence="1">JIC</strain>
    </source>
</reference>
<proteinExistence type="predicted"/>
<gene>
    <name evidence="1" type="ORF">RND81_01G114800</name>
</gene>
<accession>A0AAW1NET4</accession>
<comment type="caution">
    <text evidence="1">The sequence shown here is derived from an EMBL/GenBank/DDBJ whole genome shotgun (WGS) entry which is preliminary data.</text>
</comment>
<protein>
    <submittedName>
        <fullName evidence="1">Uncharacterized protein</fullName>
    </submittedName>
</protein>
<dbReference type="EMBL" id="JBDFQZ010000001">
    <property type="protein sequence ID" value="KAK9756688.1"/>
    <property type="molecule type" value="Genomic_DNA"/>
</dbReference>
<dbReference type="AlphaFoldDB" id="A0AAW1NET4"/>
<name>A0AAW1NET4_SAPOF</name>
<dbReference type="PANTHER" id="PTHR35304">
    <property type="entry name" value="OS05G0120300 PROTEIN-RELATED"/>
    <property type="match status" value="1"/>
</dbReference>
<evidence type="ECO:0000313" key="1">
    <source>
        <dbReference type="EMBL" id="KAK9756688.1"/>
    </source>
</evidence>